<comment type="caution">
    <text evidence="3">The sequence shown here is derived from an EMBL/GenBank/DDBJ whole genome shotgun (WGS) entry which is preliminary data.</text>
</comment>
<evidence type="ECO:0000313" key="3">
    <source>
        <dbReference type="EMBL" id="KRT80686.1"/>
    </source>
</evidence>
<proteinExistence type="predicted"/>
<protein>
    <submittedName>
        <fullName evidence="3">Uncharacterized protein</fullName>
    </submittedName>
</protein>
<dbReference type="AlphaFoldDB" id="A0A0T6B0R9"/>
<evidence type="ECO:0000313" key="4">
    <source>
        <dbReference type="Proteomes" id="UP000051574"/>
    </source>
</evidence>
<evidence type="ECO:0000256" key="1">
    <source>
        <dbReference type="SAM" id="Coils"/>
    </source>
</evidence>
<name>A0A0T6B0R9_9SCAR</name>
<dbReference type="Gene3D" id="6.10.140.920">
    <property type="match status" value="1"/>
</dbReference>
<dbReference type="OrthoDB" id="5842926at2759"/>
<feature type="coiled-coil region" evidence="1">
    <location>
        <begin position="272"/>
        <end position="409"/>
    </location>
</feature>
<sequence length="482" mass="54715">MVGAYGLALIGDLDIPKELILYIDNQNILARVTFANSSEICIENEYIHLQDTNSRKWIIQFKEETSLSEFLTELKKANIKTIEKINPKRHDNINKTDNTDTKDTDKMPEQLPVSQTKADILLRMAKMGQPILPGTVKNKNIDIDDTPNSPPILSRKISDSDLNDTINANSQLRNENLTNNNVNEIGALSATHYASNSPSQLAPYVSVYPAHHLGSNLINTAIPSPEFNLFIAENRIQNSEVRMNLNCISSKLDNVLKEISKSREPNTDKLENEFLKSKISDLEKNVSNLNIQLDEAKNSSKCKELEALLKQKDQQLKIEENKVNELQNVVENMQDLQAKVANLDLREAELNEKIRILEEKLSNSEMGLQLSHKTNSLLQETNTTLLQNNEDLSNKVRLLEAKNNSYHEDLNQKVNILSNTIKDSTNLMYQNIFSQFKEPLTQNQIKHILSTNIKRATLDVIRKFQTTLLSPNESRDDDSSVK</sequence>
<organism evidence="3 4">
    <name type="scientific">Oryctes borbonicus</name>
    <dbReference type="NCBI Taxonomy" id="1629725"/>
    <lineage>
        <taxon>Eukaryota</taxon>
        <taxon>Metazoa</taxon>
        <taxon>Ecdysozoa</taxon>
        <taxon>Arthropoda</taxon>
        <taxon>Hexapoda</taxon>
        <taxon>Insecta</taxon>
        <taxon>Pterygota</taxon>
        <taxon>Neoptera</taxon>
        <taxon>Endopterygota</taxon>
        <taxon>Coleoptera</taxon>
        <taxon>Polyphaga</taxon>
        <taxon>Scarabaeiformia</taxon>
        <taxon>Scarabaeidae</taxon>
        <taxon>Dynastinae</taxon>
        <taxon>Oryctes</taxon>
    </lineage>
</organism>
<gene>
    <name evidence="3" type="ORF">AMK59_6184</name>
</gene>
<dbReference type="EMBL" id="LJIG01016410">
    <property type="protein sequence ID" value="KRT80686.1"/>
    <property type="molecule type" value="Genomic_DNA"/>
</dbReference>
<evidence type="ECO:0000256" key="2">
    <source>
        <dbReference type="SAM" id="MobiDB-lite"/>
    </source>
</evidence>
<reference evidence="3 4" key="1">
    <citation type="submission" date="2015-09" db="EMBL/GenBank/DDBJ databases">
        <title>Draft genome of the scarab beetle Oryctes borbonicus.</title>
        <authorList>
            <person name="Meyer J.M."/>
            <person name="Markov G.V."/>
            <person name="Baskaran P."/>
            <person name="Herrmann M."/>
            <person name="Sommer R.J."/>
            <person name="Roedelsperger C."/>
        </authorList>
    </citation>
    <scope>NUCLEOTIDE SEQUENCE [LARGE SCALE GENOMIC DNA]</scope>
    <source>
        <strain evidence="3">OB123</strain>
        <tissue evidence="3">Whole animal</tissue>
    </source>
</reference>
<accession>A0A0T6B0R9</accession>
<dbReference type="Proteomes" id="UP000051574">
    <property type="component" value="Unassembled WGS sequence"/>
</dbReference>
<feature type="region of interest" description="Disordered" evidence="2">
    <location>
        <begin position="88"/>
        <end position="108"/>
    </location>
</feature>
<keyword evidence="1" id="KW-0175">Coiled coil</keyword>
<keyword evidence="4" id="KW-1185">Reference proteome</keyword>